<accession>C4R0D5</accession>
<dbReference type="Proteomes" id="UP000000314">
    <property type="component" value="Chromosome 2"/>
</dbReference>
<protein>
    <submittedName>
        <fullName evidence="2">Uncharacterized protein</fullName>
    </submittedName>
</protein>
<evidence type="ECO:0000313" key="2">
    <source>
        <dbReference type="EMBL" id="CAY68959.1"/>
    </source>
</evidence>
<reference evidence="2 3" key="1">
    <citation type="journal article" date="2009" name="Nat. Biotechnol.">
        <title>Genome sequence of the recombinant protein production host Pichia pastoris.</title>
        <authorList>
            <person name="De Schutter K."/>
            <person name="Lin Y.C."/>
            <person name="Tiels P."/>
            <person name="Van Hecke A."/>
            <person name="Glinka S."/>
            <person name="Weber-Lehmann J."/>
            <person name="Rouze P."/>
            <person name="Van de Peer Y."/>
            <person name="Callewaert N."/>
        </authorList>
    </citation>
    <scope>NUCLEOTIDE SEQUENCE [LARGE SCALE GENOMIC DNA]</scope>
    <source>
        <strain evidence="3">GS115 / ATCC 20864</strain>
    </source>
</reference>
<gene>
    <name evidence="2" type="ordered locus">PAS_chr2-1_0340</name>
</gene>
<dbReference type="EMBL" id="FN392320">
    <property type="protein sequence ID" value="CAY68959.1"/>
    <property type="molecule type" value="Genomic_DNA"/>
</dbReference>
<evidence type="ECO:0000313" key="3">
    <source>
        <dbReference type="Proteomes" id="UP000000314"/>
    </source>
</evidence>
<dbReference type="InParanoid" id="C4R0D5"/>
<dbReference type="OMA" id="KKSLQHM"/>
<dbReference type="KEGG" id="ppa:PAS_chr2-1_0340"/>
<feature type="region of interest" description="Disordered" evidence="1">
    <location>
        <begin position="1"/>
        <end position="26"/>
    </location>
</feature>
<dbReference type="InterPro" id="IPR019034">
    <property type="entry name" value="UPF0390"/>
</dbReference>
<dbReference type="AlphaFoldDB" id="C4R0D5"/>
<evidence type="ECO:0000256" key="1">
    <source>
        <dbReference type="SAM" id="MobiDB-lite"/>
    </source>
</evidence>
<name>C4R0D5_KOMPG</name>
<dbReference type="STRING" id="644223.C4R0D5"/>
<organism evidence="2 3">
    <name type="scientific">Komagataella phaffii (strain GS115 / ATCC 20864)</name>
    <name type="common">Yeast</name>
    <name type="synonym">Pichia pastoris</name>
    <dbReference type="NCBI Taxonomy" id="644223"/>
    <lineage>
        <taxon>Eukaryota</taxon>
        <taxon>Fungi</taxon>
        <taxon>Dikarya</taxon>
        <taxon>Ascomycota</taxon>
        <taxon>Saccharomycotina</taxon>
        <taxon>Pichiomycetes</taxon>
        <taxon>Pichiales</taxon>
        <taxon>Pichiaceae</taxon>
        <taxon>Komagataella</taxon>
    </lineage>
</organism>
<feature type="compositionally biased region" description="Basic and acidic residues" evidence="1">
    <location>
        <begin position="74"/>
        <end position="90"/>
    </location>
</feature>
<dbReference type="eggNOG" id="ENOG502S53E">
    <property type="taxonomic scope" value="Eukaryota"/>
</dbReference>
<proteinExistence type="predicted"/>
<dbReference type="HOGENOM" id="CLU_157438_0_0_1"/>
<dbReference type="Pfam" id="PF09495">
    <property type="entry name" value="DUF2462"/>
    <property type="match status" value="1"/>
</dbReference>
<sequence length="98" mass="10972">MVQGAQKLAVKKKARVTKQQMNPRKAAPRIIKARNQTKGIKLTQKLNRIHSASLVAQTERLVASRVGHLELVKGSRRQLEKAQKEKDKKKPNAAKASK</sequence>
<dbReference type="RefSeq" id="XP_002491239.1">
    <property type="nucleotide sequence ID" value="XM_002491194.1"/>
</dbReference>
<feature type="region of interest" description="Disordered" evidence="1">
    <location>
        <begin position="74"/>
        <end position="98"/>
    </location>
</feature>
<dbReference type="GeneID" id="8199028"/>
<dbReference type="OrthoDB" id="5239630at2759"/>
<keyword evidence="3" id="KW-1185">Reference proteome</keyword>